<evidence type="ECO:0000313" key="2">
    <source>
        <dbReference type="EMBL" id="GMH50412.1"/>
    </source>
</evidence>
<name>A0A9W6Z9F0_9STRA</name>
<dbReference type="AlphaFoldDB" id="A0A9W6Z9F0"/>
<evidence type="ECO:0000313" key="3">
    <source>
        <dbReference type="Proteomes" id="UP001165082"/>
    </source>
</evidence>
<dbReference type="EMBL" id="BRXZ01003233">
    <property type="protein sequence ID" value="GMH50412.1"/>
    <property type="molecule type" value="Genomic_DNA"/>
</dbReference>
<reference evidence="2" key="1">
    <citation type="submission" date="2022-07" db="EMBL/GenBank/DDBJ databases">
        <title>Genome analysis of Parmales, a sister group of diatoms, reveals the evolutionary specialization of diatoms from phago-mixotrophs to photoautotrophs.</title>
        <authorList>
            <person name="Ban H."/>
            <person name="Sato S."/>
            <person name="Yoshikawa S."/>
            <person name="Kazumasa Y."/>
            <person name="Nakamura Y."/>
            <person name="Ichinomiya M."/>
            <person name="Saitoh K."/>
            <person name="Sato N."/>
            <person name="Blanc-Mathieu R."/>
            <person name="Endo H."/>
            <person name="Kuwata A."/>
            <person name="Ogata H."/>
        </authorList>
    </citation>
    <scope>NUCLEOTIDE SEQUENCE</scope>
</reference>
<evidence type="ECO:0000256" key="1">
    <source>
        <dbReference type="SAM" id="Coils"/>
    </source>
</evidence>
<accession>A0A9W6Z9F0</accession>
<gene>
    <name evidence="2" type="ORF">TrRE_jg12807</name>
</gene>
<comment type="caution">
    <text evidence="2">The sequence shown here is derived from an EMBL/GenBank/DDBJ whole genome shotgun (WGS) entry which is preliminary data.</text>
</comment>
<keyword evidence="1" id="KW-0175">Coiled coil</keyword>
<dbReference type="OrthoDB" id="10323786at2759"/>
<organism evidence="2 3">
    <name type="scientific">Triparma retinervis</name>
    <dbReference type="NCBI Taxonomy" id="2557542"/>
    <lineage>
        <taxon>Eukaryota</taxon>
        <taxon>Sar</taxon>
        <taxon>Stramenopiles</taxon>
        <taxon>Ochrophyta</taxon>
        <taxon>Bolidophyceae</taxon>
        <taxon>Parmales</taxon>
        <taxon>Triparmaceae</taxon>
        <taxon>Triparma</taxon>
    </lineage>
</organism>
<proteinExistence type="predicted"/>
<feature type="coiled-coil region" evidence="1">
    <location>
        <begin position="1"/>
        <end position="35"/>
    </location>
</feature>
<protein>
    <submittedName>
        <fullName evidence="2">Uncharacterized protein</fullName>
    </submittedName>
</protein>
<sequence length="215" mass="24532">MEGLTNQLNDIQRNVNALKDEEMKLNDRCKILEGNLAEVNKVNADYKKAMNLTSLTTLKTQALSHQEKNIASEKGMNKDYDTCKVLEQEGIAMAEEHKRKEEERSAILERCEGHDQEIRAKFSALSAMVSPMGNLESYVVFLEEVEEDKELPLVLNGYNLFEISAEGILDSLIAMHERAKIILKHKWEENSVRKDSFPILVQELQNGFAQFETSI</sequence>
<dbReference type="Proteomes" id="UP001165082">
    <property type="component" value="Unassembled WGS sequence"/>
</dbReference>
<keyword evidence="3" id="KW-1185">Reference proteome</keyword>